<dbReference type="Gene3D" id="3.20.20.190">
    <property type="entry name" value="Phosphatidylinositol (PI) phosphodiesterase"/>
    <property type="match status" value="1"/>
</dbReference>
<dbReference type="EMBL" id="CP143790">
    <property type="protein sequence ID" value="WVN90240.1"/>
    <property type="molecule type" value="Genomic_DNA"/>
</dbReference>
<dbReference type="InterPro" id="IPR017946">
    <property type="entry name" value="PLC-like_Pdiesterase_TIM-brl"/>
</dbReference>
<proteinExistence type="predicted"/>
<evidence type="ECO:0000313" key="4">
    <source>
        <dbReference type="Proteomes" id="UP000094043"/>
    </source>
</evidence>
<dbReference type="InterPro" id="IPR030395">
    <property type="entry name" value="GP_PDE_dom"/>
</dbReference>
<dbReference type="Proteomes" id="UP000094043">
    <property type="component" value="Chromosome 7"/>
</dbReference>
<dbReference type="GO" id="GO:0006629">
    <property type="term" value="P:lipid metabolic process"/>
    <property type="evidence" value="ECO:0007669"/>
    <property type="project" value="InterPro"/>
</dbReference>
<dbReference type="PROSITE" id="PS51704">
    <property type="entry name" value="GP_PDE"/>
    <property type="match status" value="1"/>
</dbReference>
<dbReference type="AlphaFoldDB" id="A0AAJ8M352"/>
<dbReference type="RefSeq" id="XP_066070940.1">
    <property type="nucleotide sequence ID" value="XM_066214843.1"/>
</dbReference>
<name>A0AAJ8M352_9TREE</name>
<dbReference type="GeneID" id="91089685"/>
<accession>A0AAJ8M352</accession>
<protein>
    <recommendedName>
        <fullName evidence="2">GP-PDE domain-containing protein</fullName>
    </recommendedName>
</protein>
<gene>
    <name evidence="3" type="ORF">L203_105476</name>
</gene>
<keyword evidence="4" id="KW-1185">Reference proteome</keyword>
<keyword evidence="1" id="KW-0732">Signal</keyword>
<reference evidence="3" key="1">
    <citation type="submission" date="2016-06" db="EMBL/GenBank/DDBJ databases">
        <authorList>
            <person name="Cuomo C."/>
            <person name="Litvintseva A."/>
            <person name="Heitman J."/>
            <person name="Chen Y."/>
            <person name="Sun S."/>
            <person name="Springer D."/>
            <person name="Dromer F."/>
            <person name="Young S."/>
            <person name="Zeng Q."/>
            <person name="Chapman S."/>
            <person name="Gujja S."/>
            <person name="Saif S."/>
            <person name="Birren B."/>
        </authorList>
    </citation>
    <scope>NUCLEOTIDE SEQUENCE</scope>
    <source>
        <strain evidence="3">CBS 7841</strain>
    </source>
</reference>
<feature type="signal peptide" evidence="1">
    <location>
        <begin position="1"/>
        <end position="20"/>
    </location>
</feature>
<evidence type="ECO:0000259" key="2">
    <source>
        <dbReference type="PROSITE" id="PS51704"/>
    </source>
</evidence>
<dbReference type="SUPFAM" id="SSF51695">
    <property type="entry name" value="PLC-like phosphodiesterases"/>
    <property type="match status" value="1"/>
</dbReference>
<reference evidence="3" key="3">
    <citation type="submission" date="2024-01" db="EMBL/GenBank/DDBJ databases">
        <authorList>
            <person name="Coelho M.A."/>
            <person name="David-Palma M."/>
            <person name="Shea T."/>
            <person name="Sun S."/>
            <person name="Cuomo C.A."/>
            <person name="Heitman J."/>
        </authorList>
    </citation>
    <scope>NUCLEOTIDE SEQUENCE</scope>
    <source>
        <strain evidence="3">CBS 7841</strain>
    </source>
</reference>
<dbReference type="Pfam" id="PF03009">
    <property type="entry name" value="GDPD"/>
    <property type="match status" value="1"/>
</dbReference>
<reference evidence="3" key="2">
    <citation type="journal article" date="2022" name="Elife">
        <title>Obligate sexual reproduction of a homothallic fungus closely related to the Cryptococcus pathogenic species complex.</title>
        <authorList>
            <person name="Passer A.R."/>
            <person name="Clancey S.A."/>
            <person name="Shea T."/>
            <person name="David-Palma M."/>
            <person name="Averette A.F."/>
            <person name="Boekhout T."/>
            <person name="Porcel B.M."/>
            <person name="Nowrousian M."/>
            <person name="Cuomo C.A."/>
            <person name="Sun S."/>
            <person name="Heitman J."/>
            <person name="Coelho M.A."/>
        </authorList>
    </citation>
    <scope>NUCLEOTIDE SEQUENCE</scope>
    <source>
        <strain evidence="3">CBS 7841</strain>
    </source>
</reference>
<feature type="domain" description="GP-PDE" evidence="2">
    <location>
        <begin position="32"/>
        <end position="356"/>
    </location>
</feature>
<dbReference type="KEGG" id="cdep:91089685"/>
<dbReference type="GO" id="GO:0008081">
    <property type="term" value="F:phosphoric diester hydrolase activity"/>
    <property type="evidence" value="ECO:0007669"/>
    <property type="project" value="InterPro"/>
</dbReference>
<sequence length="395" mass="44101">MAFPILVTIAVFSALSATYGSPIRRWEYSKYFDLQGHRGGRGETVENTLPSFAWGLINGVTSLEMDCGITKDGQVIIWHDENFVSTKCRDTAPAFENDPDYPYVGKYIANLTLAQIKTLDCGSLRQHDFVFQEVYTGTKISTMQQMFDFVKCATDEPILFNIESKIDGDFHNLTRGPEDFVDAMGKIFMAQGADVVDRITHQSFDWRSLKISKEKYPTLRTSALCDDTTIYRRLSDGTDGNLTTHGTGPSNWLAGIDVDSFQGDTIGEQVARAAHSINADFLSPAATSYASTTGVQDPIQDGWIAFTNKTMVDTAHSLGLQVKPWTPDNKNLFEYLLQLGVDGIITDYPHELRRLLEHRGTYPLAPHSDYGRVMSCLAQHNEYTGDKLDGTGYRH</sequence>
<evidence type="ECO:0000256" key="1">
    <source>
        <dbReference type="SAM" id="SignalP"/>
    </source>
</evidence>
<dbReference type="PANTHER" id="PTHR46211:SF14">
    <property type="entry name" value="GLYCEROPHOSPHODIESTER PHOSPHODIESTERASE"/>
    <property type="match status" value="1"/>
</dbReference>
<dbReference type="PANTHER" id="PTHR46211">
    <property type="entry name" value="GLYCEROPHOSPHORYL DIESTER PHOSPHODIESTERASE"/>
    <property type="match status" value="1"/>
</dbReference>
<feature type="chain" id="PRO_5042573580" description="GP-PDE domain-containing protein" evidence="1">
    <location>
        <begin position="21"/>
        <end position="395"/>
    </location>
</feature>
<evidence type="ECO:0000313" key="3">
    <source>
        <dbReference type="EMBL" id="WVN90240.1"/>
    </source>
</evidence>
<organism evidence="3 4">
    <name type="scientific">Cryptococcus depauperatus CBS 7841</name>
    <dbReference type="NCBI Taxonomy" id="1295531"/>
    <lineage>
        <taxon>Eukaryota</taxon>
        <taxon>Fungi</taxon>
        <taxon>Dikarya</taxon>
        <taxon>Basidiomycota</taxon>
        <taxon>Agaricomycotina</taxon>
        <taxon>Tremellomycetes</taxon>
        <taxon>Tremellales</taxon>
        <taxon>Cryptococcaceae</taxon>
        <taxon>Cryptococcus</taxon>
    </lineage>
</organism>